<dbReference type="Gene3D" id="3.40.50.1240">
    <property type="entry name" value="Phosphoglycerate mutase-like"/>
    <property type="match status" value="1"/>
</dbReference>
<proteinExistence type="predicted"/>
<dbReference type="Pfam" id="PF00300">
    <property type="entry name" value="His_Phos_1"/>
    <property type="match status" value="1"/>
</dbReference>
<evidence type="ECO:0000313" key="3">
    <source>
        <dbReference type="Proteomes" id="UP000192505"/>
    </source>
</evidence>
<feature type="signal peptide" evidence="1">
    <location>
        <begin position="1"/>
        <end position="32"/>
    </location>
</feature>
<gene>
    <name evidence="2" type="ORF">BWK72_00865</name>
</gene>
<reference evidence="2 3" key="1">
    <citation type="submission" date="2017-01" db="EMBL/GenBank/DDBJ databases">
        <title>Novel large sulfur bacteria in the metagenomes of groundwater-fed chemosynthetic microbial mats in the Lake Huron basin.</title>
        <authorList>
            <person name="Sharrar A.M."/>
            <person name="Flood B.E."/>
            <person name="Bailey J.V."/>
            <person name="Jones D.S."/>
            <person name="Biddanda B."/>
            <person name="Ruberg S.A."/>
            <person name="Marcus D.N."/>
            <person name="Dick G.J."/>
        </authorList>
    </citation>
    <scope>NUCLEOTIDE SEQUENCE [LARGE SCALE GENOMIC DNA]</scope>
    <source>
        <strain evidence="2">A7</strain>
    </source>
</reference>
<dbReference type="AlphaFoldDB" id="A0A1W9KYL4"/>
<dbReference type="SUPFAM" id="SSF53254">
    <property type="entry name" value="Phosphoglycerate mutase-like"/>
    <property type="match status" value="1"/>
</dbReference>
<dbReference type="CDD" id="cd07040">
    <property type="entry name" value="HP"/>
    <property type="match status" value="1"/>
</dbReference>
<evidence type="ECO:0000256" key="1">
    <source>
        <dbReference type="SAM" id="SignalP"/>
    </source>
</evidence>
<evidence type="ECO:0000313" key="2">
    <source>
        <dbReference type="EMBL" id="OQW89832.1"/>
    </source>
</evidence>
<organism evidence="2 3">
    <name type="scientific">Rhodoferax ferrireducens</name>
    <dbReference type="NCBI Taxonomy" id="192843"/>
    <lineage>
        <taxon>Bacteria</taxon>
        <taxon>Pseudomonadati</taxon>
        <taxon>Pseudomonadota</taxon>
        <taxon>Betaproteobacteria</taxon>
        <taxon>Burkholderiales</taxon>
        <taxon>Comamonadaceae</taxon>
        <taxon>Rhodoferax</taxon>
    </lineage>
</organism>
<keyword evidence="1" id="KW-0732">Signal</keyword>
<name>A0A1W9KYL4_9BURK</name>
<comment type="caution">
    <text evidence="2">The sequence shown here is derived from an EMBL/GenBank/DDBJ whole genome shotgun (WGS) entry which is preliminary data.</text>
</comment>
<sequence length="230" mass="24915">MNPLRWLSQVCSVTLFSLGLAVAGELASPASATPKRPPAAPKFVEAPGTPSLLAALRSGGFVLYMRHGTTDNRRPDRFPRVDLNDCATQRPLTEEGRQLSARVGEAIRAAQIPIADIFISPLCRVKDTTAAAFPQREATLDMNLMYTANLTTSQKAPILARTRFLLSEPVTPGGNRLLVAHGPNLMDLMGYFPKEGTVVVFVPRGQGRFDYVASFAPSGWPQLLPADTLK</sequence>
<accession>A0A1W9KYL4</accession>
<dbReference type="EMBL" id="MTEI01000001">
    <property type="protein sequence ID" value="OQW89832.1"/>
    <property type="molecule type" value="Genomic_DNA"/>
</dbReference>
<feature type="chain" id="PRO_5010889938" evidence="1">
    <location>
        <begin position="33"/>
        <end position="230"/>
    </location>
</feature>
<dbReference type="Proteomes" id="UP000192505">
    <property type="component" value="Unassembled WGS sequence"/>
</dbReference>
<protein>
    <submittedName>
        <fullName evidence="2">Histidine phosphatase family protein</fullName>
    </submittedName>
</protein>
<dbReference type="InterPro" id="IPR013078">
    <property type="entry name" value="His_Pase_superF_clade-1"/>
</dbReference>
<dbReference type="InterPro" id="IPR029033">
    <property type="entry name" value="His_PPase_superfam"/>
</dbReference>